<sequence length="52" mass="5739">MAQQRESEKTVERSYGGHNACERQFEQEYPAVATGPQVANMAKLMSGSGKSY</sequence>
<protein>
    <submittedName>
        <fullName evidence="1">Uncharacterized protein</fullName>
    </submittedName>
</protein>
<organism evidence="1 2">
    <name type="scientific">Mariprofundus ferrooxydans PV-1</name>
    <dbReference type="NCBI Taxonomy" id="314345"/>
    <lineage>
        <taxon>Bacteria</taxon>
        <taxon>Pseudomonadati</taxon>
        <taxon>Pseudomonadota</taxon>
        <taxon>Candidatius Mariprofundia</taxon>
        <taxon>Mariprofundales</taxon>
        <taxon>Mariprofundaceae</taxon>
        <taxon>Mariprofundus</taxon>
    </lineage>
</organism>
<evidence type="ECO:0000313" key="1">
    <source>
        <dbReference type="EMBL" id="EAU54492.1"/>
    </source>
</evidence>
<name>Q0EYR5_9PROT</name>
<proteinExistence type="predicted"/>
<evidence type="ECO:0000313" key="2">
    <source>
        <dbReference type="Proteomes" id="UP000005297"/>
    </source>
</evidence>
<dbReference type="HOGENOM" id="CLU_3081563_0_0_0"/>
<accession>Q0EYR5</accession>
<gene>
    <name evidence="1" type="ORF">SPV1_08741</name>
</gene>
<comment type="caution">
    <text evidence="1">The sequence shown here is derived from an EMBL/GenBank/DDBJ whole genome shotgun (WGS) entry which is preliminary data.</text>
</comment>
<dbReference type="EMBL" id="AATS01000008">
    <property type="protein sequence ID" value="EAU54492.1"/>
    <property type="molecule type" value="Genomic_DNA"/>
</dbReference>
<reference evidence="1 2" key="1">
    <citation type="submission" date="2006-09" db="EMBL/GenBank/DDBJ databases">
        <authorList>
            <person name="Emerson D."/>
            <person name="Ferriera S."/>
            <person name="Johnson J."/>
            <person name="Kravitz S."/>
            <person name="Halpern A."/>
            <person name="Remington K."/>
            <person name="Beeson K."/>
            <person name="Tran B."/>
            <person name="Rogers Y.-H."/>
            <person name="Friedman R."/>
            <person name="Venter J.C."/>
        </authorList>
    </citation>
    <scope>NUCLEOTIDE SEQUENCE [LARGE SCALE GENOMIC DNA]</scope>
    <source>
        <strain evidence="1 2">PV-1</strain>
    </source>
</reference>
<dbReference type="InParanoid" id="Q0EYR5"/>
<dbReference type="RefSeq" id="WP_009849272.1">
    <property type="nucleotide sequence ID" value="NZ_DS022294.1"/>
</dbReference>
<dbReference type="Proteomes" id="UP000005297">
    <property type="component" value="Unassembled WGS sequence"/>
</dbReference>
<dbReference type="AlphaFoldDB" id="Q0EYR5"/>
<keyword evidence="2" id="KW-1185">Reference proteome</keyword>